<proteinExistence type="predicted"/>
<reference evidence="1" key="1">
    <citation type="submission" date="2023-05" db="EMBL/GenBank/DDBJ databases">
        <authorList>
            <consortium name="ELIXIR-Norway"/>
        </authorList>
    </citation>
    <scope>NUCLEOTIDE SEQUENCE</scope>
</reference>
<evidence type="ECO:0000313" key="1">
    <source>
        <dbReference type="EMBL" id="CAI9713305.1"/>
    </source>
</evidence>
<sequence>MLKADTAPDFSSGTAAFQDVLLRDGSVLIGERLLVLTPRGSHDRAQLLHMPWVLGHRPSPSPSPGRQITERKPLESRDLTCFCLHAGIQRSASHERLHAAGPGFSRLSVHPAMKRPWRHIHGTQVDSAALLKVQLLSEQIQRVEEKLEAGVEQDSEDQSWPCPRRAGGPQEQGGPCKSLPQAGFPQTL</sequence>
<protein>
    <submittedName>
        <fullName evidence="1">Uncharacterized protein</fullName>
    </submittedName>
</protein>
<evidence type="ECO:0000313" key="2">
    <source>
        <dbReference type="Proteomes" id="UP001162501"/>
    </source>
</evidence>
<gene>
    <name evidence="1" type="ORF">MRATA1EN3_LOCUS24518</name>
</gene>
<dbReference type="Proteomes" id="UP001162501">
    <property type="component" value="Chromosome 8"/>
</dbReference>
<dbReference type="EMBL" id="OX596092">
    <property type="protein sequence ID" value="CAI9713305.1"/>
    <property type="molecule type" value="Genomic_DNA"/>
</dbReference>
<organism evidence="1 2">
    <name type="scientific">Rangifer tarandus platyrhynchus</name>
    <name type="common">Svalbard reindeer</name>
    <dbReference type="NCBI Taxonomy" id="3082113"/>
    <lineage>
        <taxon>Eukaryota</taxon>
        <taxon>Metazoa</taxon>
        <taxon>Chordata</taxon>
        <taxon>Craniata</taxon>
        <taxon>Vertebrata</taxon>
        <taxon>Euteleostomi</taxon>
        <taxon>Mammalia</taxon>
        <taxon>Eutheria</taxon>
        <taxon>Laurasiatheria</taxon>
        <taxon>Artiodactyla</taxon>
        <taxon>Ruminantia</taxon>
        <taxon>Pecora</taxon>
        <taxon>Cervidae</taxon>
        <taxon>Odocoileinae</taxon>
        <taxon>Rangifer</taxon>
    </lineage>
</organism>
<name>A0ACB0FJQ9_RANTA</name>
<accession>A0ACB0FJQ9</accession>